<dbReference type="GO" id="GO:0003700">
    <property type="term" value="F:DNA-binding transcription factor activity"/>
    <property type="evidence" value="ECO:0007669"/>
    <property type="project" value="InterPro"/>
</dbReference>
<keyword evidence="2" id="KW-0805">Transcription regulation</keyword>
<dbReference type="Gene3D" id="3.40.190.290">
    <property type="match status" value="1"/>
</dbReference>
<organism evidence="6 7">
    <name type="scientific">Agathobacter rectalis</name>
    <dbReference type="NCBI Taxonomy" id="39491"/>
    <lineage>
        <taxon>Bacteria</taxon>
        <taxon>Bacillati</taxon>
        <taxon>Bacillota</taxon>
        <taxon>Clostridia</taxon>
        <taxon>Lachnospirales</taxon>
        <taxon>Lachnospiraceae</taxon>
        <taxon>Agathobacter</taxon>
    </lineage>
</organism>
<sequence length="297" mass="33926">MMYNPQLDTFICVVESGSFSKAAEKLYISPTAVIKQINSLEASLDLKLFSRTHRGLVVTDAGQSIYNDAKYIVGYCKDSIRRAKEAMDVSDNVIRVGVSPMTPPAVFVELWPKIQKIYPDMKFQLITFENTIENAREILANLGQNIDVVAGIFDETMLKLRGCDATEISREPFCVAVSIHHRLAKKEKITLDDLKGENLMLMKRGWSYYGDKLRDFIAVKNPDINIVDFDLYNIEAFNRCENNNEVLLAFKSWESVHPLIRIIPVEWDYTMPFGILHSKEPSEKVRRLIKAINKIKA</sequence>
<keyword evidence="4" id="KW-0804">Transcription</keyword>
<feature type="domain" description="HTH lysR-type" evidence="5">
    <location>
        <begin position="2"/>
        <end position="59"/>
    </location>
</feature>
<dbReference type="Gene3D" id="1.10.10.10">
    <property type="entry name" value="Winged helix-like DNA-binding domain superfamily/Winged helix DNA-binding domain"/>
    <property type="match status" value="1"/>
</dbReference>
<evidence type="ECO:0000313" key="7">
    <source>
        <dbReference type="Proteomes" id="UP000095602"/>
    </source>
</evidence>
<evidence type="ECO:0000313" key="6">
    <source>
        <dbReference type="EMBL" id="CUO87210.1"/>
    </source>
</evidence>
<dbReference type="InterPro" id="IPR036388">
    <property type="entry name" value="WH-like_DNA-bd_sf"/>
</dbReference>
<dbReference type="Proteomes" id="UP000095602">
    <property type="component" value="Unassembled WGS sequence"/>
</dbReference>
<dbReference type="FunFam" id="1.10.10.10:FF:000001">
    <property type="entry name" value="LysR family transcriptional regulator"/>
    <property type="match status" value="1"/>
</dbReference>
<name>A0A174IQP2_9FIRM</name>
<keyword evidence="3" id="KW-0238">DNA-binding</keyword>
<accession>A0A174IQP2</accession>
<dbReference type="Pfam" id="PF03466">
    <property type="entry name" value="LysR_substrate"/>
    <property type="match status" value="1"/>
</dbReference>
<dbReference type="InterPro" id="IPR000847">
    <property type="entry name" value="LysR_HTH_N"/>
</dbReference>
<evidence type="ECO:0000256" key="3">
    <source>
        <dbReference type="ARBA" id="ARBA00023125"/>
    </source>
</evidence>
<gene>
    <name evidence="6" type="primary">cysL</name>
    <name evidence="6" type="ORF">ERS852497_01099</name>
</gene>
<dbReference type="InterPro" id="IPR036390">
    <property type="entry name" value="WH_DNA-bd_sf"/>
</dbReference>
<dbReference type="AlphaFoldDB" id="A0A174IQP2"/>
<reference evidence="6 7" key="1">
    <citation type="submission" date="2015-09" db="EMBL/GenBank/DDBJ databases">
        <authorList>
            <consortium name="Pathogen Informatics"/>
        </authorList>
    </citation>
    <scope>NUCLEOTIDE SEQUENCE [LARGE SCALE GENOMIC DNA]</scope>
    <source>
        <strain evidence="6 7">2789STDY5834884</strain>
    </source>
</reference>
<evidence type="ECO:0000256" key="4">
    <source>
        <dbReference type="ARBA" id="ARBA00023163"/>
    </source>
</evidence>
<protein>
    <submittedName>
        <fullName evidence="6">CysJI operon transcriptional activator</fullName>
    </submittedName>
</protein>
<dbReference type="PANTHER" id="PTHR30346:SF0">
    <property type="entry name" value="HCA OPERON TRANSCRIPTIONAL ACTIVATOR HCAR"/>
    <property type="match status" value="1"/>
</dbReference>
<dbReference type="RefSeq" id="WP_055273219.1">
    <property type="nucleotide sequence ID" value="NZ_CZAJ01000008.1"/>
</dbReference>
<dbReference type="Pfam" id="PF00126">
    <property type="entry name" value="HTH_1"/>
    <property type="match status" value="1"/>
</dbReference>
<dbReference type="PROSITE" id="PS50931">
    <property type="entry name" value="HTH_LYSR"/>
    <property type="match status" value="1"/>
</dbReference>
<dbReference type="PANTHER" id="PTHR30346">
    <property type="entry name" value="TRANSCRIPTIONAL DUAL REGULATOR HCAR-RELATED"/>
    <property type="match status" value="1"/>
</dbReference>
<evidence type="ECO:0000256" key="2">
    <source>
        <dbReference type="ARBA" id="ARBA00023015"/>
    </source>
</evidence>
<dbReference type="SUPFAM" id="SSF46785">
    <property type="entry name" value="Winged helix' DNA-binding domain"/>
    <property type="match status" value="1"/>
</dbReference>
<dbReference type="CDD" id="cd05466">
    <property type="entry name" value="PBP2_LTTR_substrate"/>
    <property type="match status" value="1"/>
</dbReference>
<proteinExistence type="inferred from homology"/>
<dbReference type="GO" id="GO:0003677">
    <property type="term" value="F:DNA binding"/>
    <property type="evidence" value="ECO:0007669"/>
    <property type="project" value="UniProtKB-KW"/>
</dbReference>
<dbReference type="InterPro" id="IPR005119">
    <property type="entry name" value="LysR_subst-bd"/>
</dbReference>
<dbReference type="EMBL" id="CZAJ01000008">
    <property type="protein sequence ID" value="CUO87210.1"/>
    <property type="molecule type" value="Genomic_DNA"/>
</dbReference>
<comment type="similarity">
    <text evidence="1">Belongs to the LysR transcriptional regulatory family.</text>
</comment>
<dbReference type="GO" id="GO:0032993">
    <property type="term" value="C:protein-DNA complex"/>
    <property type="evidence" value="ECO:0007669"/>
    <property type="project" value="TreeGrafter"/>
</dbReference>
<dbReference type="SUPFAM" id="SSF53850">
    <property type="entry name" value="Periplasmic binding protein-like II"/>
    <property type="match status" value="1"/>
</dbReference>
<evidence type="ECO:0000259" key="5">
    <source>
        <dbReference type="PROSITE" id="PS50931"/>
    </source>
</evidence>
<evidence type="ECO:0000256" key="1">
    <source>
        <dbReference type="ARBA" id="ARBA00009437"/>
    </source>
</evidence>